<organism evidence="2 3">
    <name type="scientific">Candida boidinii</name>
    <name type="common">Yeast</name>
    <dbReference type="NCBI Taxonomy" id="5477"/>
    <lineage>
        <taxon>Eukaryota</taxon>
        <taxon>Fungi</taxon>
        <taxon>Dikarya</taxon>
        <taxon>Ascomycota</taxon>
        <taxon>Saccharomycotina</taxon>
        <taxon>Pichiomycetes</taxon>
        <taxon>Pichiales</taxon>
        <taxon>Pichiaceae</taxon>
        <taxon>Ogataea</taxon>
        <taxon>Ogataea/Candida clade</taxon>
    </lineage>
</organism>
<sequence length="566" mass="64292">MPPNLVNAPSNSIYNSSTKPASSSINCPLNQTYNKIPTTSPSTARNFTIPTSSNMIQNQFKHQRHKSSAAILNRNRVSVSEQPENISTNNAIERGNDSILPVNIFRLYSNFQTIRKFFMCVLLSIFEKYIENKTNALTNQSRLFLNVLLKTFNLEQSAVLNSNQSSLKYLSIFNSLLLIIKLMEKFMLLFEAYIRELNEDELLSIPFGNLQQQQRQQSTSSTLSSVSSLSRNSNLLHTIVEEDLDSKEYIFRYLMKLTDEISNKLAFMQIQNQNRNDNDFSYNPNYPNNSERNNSYSTVDNSFNLENLTKIGDDINNLIDNYNDSILLLQQQVSKENELKNVELSSSNKQFNLNPSFSIISTNEDKSNPKRYSKESNEIDKRDSIGLNLNLIKVFDDSLNLQHENINTDINNNNRFSYNSATSSGYNTVVIHSNVDDNELNDNPQFSQNNKDDFKKNLEKLVIRQSSGFNDNQGLGLNNTELGHLVNNNTAISANLNSARNGLTASKIKRRSLILAGSNIDSPYEDDEDIEKEFEKNIINVGVSPLSDTSSYSFQKASHTVDRILI</sequence>
<name>A0A9W6WGJ9_CANBO</name>
<dbReference type="EMBL" id="BSXN01000709">
    <property type="protein sequence ID" value="GME69558.1"/>
    <property type="molecule type" value="Genomic_DNA"/>
</dbReference>
<evidence type="ECO:0000313" key="2">
    <source>
        <dbReference type="EMBL" id="GME69558.1"/>
    </source>
</evidence>
<comment type="caution">
    <text evidence="2">The sequence shown here is derived from an EMBL/GenBank/DDBJ whole genome shotgun (WGS) entry which is preliminary data.</text>
</comment>
<feature type="compositionally biased region" description="Polar residues" evidence="1">
    <location>
        <begin position="7"/>
        <end position="23"/>
    </location>
</feature>
<protein>
    <submittedName>
        <fullName evidence="2">Unnamed protein product</fullName>
    </submittedName>
</protein>
<proteinExistence type="predicted"/>
<gene>
    <name evidence="2" type="ORF">Cboi02_000239900</name>
</gene>
<dbReference type="AlphaFoldDB" id="A0A9W6WGJ9"/>
<feature type="region of interest" description="Disordered" evidence="1">
    <location>
        <begin position="1"/>
        <end position="23"/>
    </location>
</feature>
<accession>A0A9W6WGJ9</accession>
<reference evidence="2" key="1">
    <citation type="submission" date="2023-04" db="EMBL/GenBank/DDBJ databases">
        <title>Candida boidinii NBRC 10035.</title>
        <authorList>
            <person name="Ichikawa N."/>
            <person name="Sato H."/>
            <person name="Tonouchi N."/>
        </authorList>
    </citation>
    <scope>NUCLEOTIDE SEQUENCE</scope>
    <source>
        <strain evidence="2">NBRC 10035</strain>
    </source>
</reference>
<evidence type="ECO:0000313" key="3">
    <source>
        <dbReference type="Proteomes" id="UP001165120"/>
    </source>
</evidence>
<keyword evidence="3" id="KW-1185">Reference proteome</keyword>
<dbReference type="Proteomes" id="UP001165120">
    <property type="component" value="Unassembled WGS sequence"/>
</dbReference>
<evidence type="ECO:0000256" key="1">
    <source>
        <dbReference type="SAM" id="MobiDB-lite"/>
    </source>
</evidence>